<feature type="coiled-coil region" evidence="1">
    <location>
        <begin position="183"/>
        <end position="213"/>
    </location>
</feature>
<accession>A0ABR5AUR4</accession>
<feature type="transmembrane region" description="Helical" evidence="2">
    <location>
        <begin position="7"/>
        <end position="29"/>
    </location>
</feature>
<keyword evidence="4" id="KW-1185">Reference proteome</keyword>
<sequence length="349" mass="41513">MKQAKQFIVIFFLPVILILSGIAAFNFYIDPYWTYGHNHSYNDHQISVDEREQKTNRVYFQDFSYDTIILGSSRTAYINQNRFRGMKAYNYSVNNMSIREYDTFLQFAEKQSTQKIKRVIIGMDFFKSSIQESEQPVSLRNYEEKVQQRFYRARNLISLDLFKYALQNFQMSKNNEVSELRVYDRHNIAYAKKTNAAERLENTEEKIERFRDEFYGRNYQYNPRYKEYLLLFKQRHPDVELIVFTTPISARLFQTLIEEGQLDDYERWLRDITSVFGGVYNFMYPNKVTLDLNNYFDGHHFYPHVGDQIAARILKGPHVPNSAFGVYVTDATIDSHLKEVEQLAKQLAP</sequence>
<dbReference type="Proteomes" id="UP000031982">
    <property type="component" value="Unassembled WGS sequence"/>
</dbReference>
<evidence type="ECO:0000256" key="2">
    <source>
        <dbReference type="SAM" id="Phobius"/>
    </source>
</evidence>
<keyword evidence="2" id="KW-1133">Transmembrane helix</keyword>
<comment type="caution">
    <text evidence="3">The sequence shown here is derived from an EMBL/GenBank/DDBJ whole genome shotgun (WGS) entry which is preliminary data.</text>
</comment>
<gene>
    <name evidence="3" type="ORF">SD77_4171</name>
</gene>
<keyword evidence="2" id="KW-0812">Transmembrane</keyword>
<keyword evidence="1" id="KW-0175">Coiled coil</keyword>
<name>A0ABR5AUR4_BACBA</name>
<protein>
    <submittedName>
        <fullName evidence="3">Uncharacterized protein</fullName>
    </submittedName>
</protein>
<keyword evidence="2" id="KW-0472">Membrane</keyword>
<organism evidence="3 4">
    <name type="scientific">Bacillus badius</name>
    <dbReference type="NCBI Taxonomy" id="1455"/>
    <lineage>
        <taxon>Bacteria</taxon>
        <taxon>Bacillati</taxon>
        <taxon>Bacillota</taxon>
        <taxon>Bacilli</taxon>
        <taxon>Bacillales</taxon>
        <taxon>Bacillaceae</taxon>
        <taxon>Pseudobacillus</taxon>
    </lineage>
</organism>
<evidence type="ECO:0000313" key="4">
    <source>
        <dbReference type="Proteomes" id="UP000031982"/>
    </source>
</evidence>
<reference evidence="3 4" key="1">
    <citation type="submission" date="2015-01" db="EMBL/GenBank/DDBJ databases">
        <title>Genome Assembly of Bacillus badius MTCC 1458.</title>
        <authorList>
            <person name="Verma A."/>
            <person name="Khatri I."/>
            <person name="Mual P."/>
            <person name="Subramanian S."/>
            <person name="Krishnamurthi S."/>
        </authorList>
    </citation>
    <scope>NUCLEOTIDE SEQUENCE [LARGE SCALE GENOMIC DNA]</scope>
    <source>
        <strain evidence="3 4">MTCC 1458</strain>
    </source>
</reference>
<dbReference type="RefSeq" id="WP_041095126.1">
    <property type="nucleotide sequence ID" value="NZ_JARTHD010000033.1"/>
</dbReference>
<evidence type="ECO:0000256" key="1">
    <source>
        <dbReference type="SAM" id="Coils"/>
    </source>
</evidence>
<proteinExistence type="predicted"/>
<dbReference type="EMBL" id="JXLP01000009">
    <property type="protein sequence ID" value="KIL78491.1"/>
    <property type="molecule type" value="Genomic_DNA"/>
</dbReference>
<evidence type="ECO:0000313" key="3">
    <source>
        <dbReference type="EMBL" id="KIL78491.1"/>
    </source>
</evidence>